<evidence type="ECO:0000313" key="1">
    <source>
        <dbReference type="EMBL" id="TGZ73751.1"/>
    </source>
</evidence>
<evidence type="ECO:0000313" key="2">
    <source>
        <dbReference type="Proteomes" id="UP000308267"/>
    </source>
</evidence>
<accession>A0A4S2MB24</accession>
<organism evidence="1 2">
    <name type="scientific">Opisthorchis felineus</name>
    <dbReference type="NCBI Taxonomy" id="147828"/>
    <lineage>
        <taxon>Eukaryota</taxon>
        <taxon>Metazoa</taxon>
        <taxon>Spiralia</taxon>
        <taxon>Lophotrochozoa</taxon>
        <taxon>Platyhelminthes</taxon>
        <taxon>Trematoda</taxon>
        <taxon>Digenea</taxon>
        <taxon>Opisthorchiida</taxon>
        <taxon>Opisthorchiata</taxon>
        <taxon>Opisthorchiidae</taxon>
        <taxon>Opisthorchis</taxon>
    </lineage>
</organism>
<comment type="caution">
    <text evidence="1">The sequence shown here is derived from an EMBL/GenBank/DDBJ whole genome shotgun (WGS) entry which is preliminary data.</text>
</comment>
<protein>
    <submittedName>
        <fullName evidence="1">Uncharacterized protein</fullName>
    </submittedName>
</protein>
<proteinExistence type="predicted"/>
<keyword evidence="2" id="KW-1185">Reference proteome</keyword>
<sequence>RKRIHIMLRGTGELQVSTILNCVQDLTRLTVSSSIVAPMDIQRSEFEVPSRIHNE</sequence>
<dbReference type="AlphaFoldDB" id="A0A4S2MB24"/>
<dbReference type="EMBL" id="SJOL01002420">
    <property type="protein sequence ID" value="TGZ73751.1"/>
    <property type="molecule type" value="Genomic_DNA"/>
</dbReference>
<gene>
    <name evidence="1" type="ORF">CRM22_001335</name>
</gene>
<name>A0A4S2MB24_OPIFE</name>
<feature type="non-terminal residue" evidence="1">
    <location>
        <position position="1"/>
    </location>
</feature>
<reference evidence="1 2" key="1">
    <citation type="journal article" date="2019" name="BMC Genomics">
        <title>New insights from Opisthorchis felineus genome: update on genomics of the epidemiologically important liver flukes.</title>
        <authorList>
            <person name="Ershov N.I."/>
            <person name="Mordvinov V.A."/>
            <person name="Prokhortchouk E.B."/>
            <person name="Pakharukova M.Y."/>
            <person name="Gunbin K.V."/>
            <person name="Ustyantsev K."/>
            <person name="Genaev M.A."/>
            <person name="Blinov A.G."/>
            <person name="Mazur A."/>
            <person name="Boulygina E."/>
            <person name="Tsygankova S."/>
            <person name="Khrameeva E."/>
            <person name="Chekanov N."/>
            <person name="Fan G."/>
            <person name="Xiao A."/>
            <person name="Zhang H."/>
            <person name="Xu X."/>
            <person name="Yang H."/>
            <person name="Solovyev V."/>
            <person name="Lee S.M."/>
            <person name="Liu X."/>
            <person name="Afonnikov D.A."/>
            <person name="Skryabin K.G."/>
        </authorList>
    </citation>
    <scope>NUCLEOTIDE SEQUENCE [LARGE SCALE GENOMIC DNA]</scope>
    <source>
        <strain evidence="1">AK-0245</strain>
        <tissue evidence="1">Whole organism</tissue>
    </source>
</reference>
<dbReference type="Proteomes" id="UP000308267">
    <property type="component" value="Unassembled WGS sequence"/>
</dbReference>